<dbReference type="PANTHER" id="PTHR42919:SF8">
    <property type="entry name" value="N-ALPHA-ACETYLTRANSFERASE 50"/>
    <property type="match status" value="1"/>
</dbReference>
<dbReference type="Proteomes" id="UP001431775">
    <property type="component" value="Unassembled WGS sequence"/>
</dbReference>
<dbReference type="SUPFAM" id="SSF55729">
    <property type="entry name" value="Acyl-CoA N-acyltransferases (Nat)"/>
    <property type="match status" value="1"/>
</dbReference>
<keyword evidence="1" id="KW-0808">Transferase</keyword>
<dbReference type="RefSeq" id="WP_281461623.1">
    <property type="nucleotide sequence ID" value="NZ_JASBAN010000001.1"/>
</dbReference>
<evidence type="ECO:0000313" key="4">
    <source>
        <dbReference type="EMBL" id="MDI2111941.1"/>
    </source>
</evidence>
<feature type="domain" description="N-acetyltransferase" evidence="3">
    <location>
        <begin position="1"/>
        <end position="170"/>
    </location>
</feature>
<name>A0ABT6Q4V4_9PROT</name>
<evidence type="ECO:0000256" key="2">
    <source>
        <dbReference type="ARBA" id="ARBA00023315"/>
    </source>
</evidence>
<dbReference type="Pfam" id="PF00583">
    <property type="entry name" value="Acetyltransf_1"/>
    <property type="match status" value="1"/>
</dbReference>
<keyword evidence="2" id="KW-0012">Acyltransferase</keyword>
<evidence type="ECO:0000313" key="5">
    <source>
        <dbReference type="Proteomes" id="UP001431775"/>
    </source>
</evidence>
<gene>
    <name evidence="4" type="ORF">QJV33_01315</name>
</gene>
<dbReference type="InterPro" id="IPR016181">
    <property type="entry name" value="Acyl_CoA_acyltransferase"/>
</dbReference>
<dbReference type="PROSITE" id="PS51186">
    <property type="entry name" value="GNAT"/>
    <property type="match status" value="1"/>
</dbReference>
<reference evidence="4" key="1">
    <citation type="submission" date="2023-05" db="EMBL/GenBank/DDBJ databases">
        <title>Whole genome sequence of Commensalibacter sp.</title>
        <authorList>
            <person name="Charoenyingcharoen P."/>
            <person name="Yukphan P."/>
        </authorList>
    </citation>
    <scope>NUCLEOTIDE SEQUENCE</scope>
    <source>
        <strain evidence="4">TBRC 10068</strain>
    </source>
</reference>
<evidence type="ECO:0000256" key="1">
    <source>
        <dbReference type="ARBA" id="ARBA00022679"/>
    </source>
</evidence>
<organism evidence="4 5">
    <name type="scientific">Commensalibacter nepenthis</name>
    <dbReference type="NCBI Taxonomy" id="3043872"/>
    <lineage>
        <taxon>Bacteria</taxon>
        <taxon>Pseudomonadati</taxon>
        <taxon>Pseudomonadota</taxon>
        <taxon>Alphaproteobacteria</taxon>
        <taxon>Acetobacterales</taxon>
        <taxon>Acetobacteraceae</taxon>
    </lineage>
</organism>
<comment type="caution">
    <text evidence="4">The sequence shown here is derived from an EMBL/GenBank/DDBJ whole genome shotgun (WGS) entry which is preliminary data.</text>
</comment>
<proteinExistence type="predicted"/>
<keyword evidence="5" id="KW-1185">Reference proteome</keyword>
<dbReference type="PANTHER" id="PTHR42919">
    <property type="entry name" value="N-ALPHA-ACETYLTRANSFERASE"/>
    <property type="match status" value="1"/>
</dbReference>
<evidence type="ECO:0000259" key="3">
    <source>
        <dbReference type="PROSITE" id="PS51186"/>
    </source>
</evidence>
<accession>A0ABT6Q4V4</accession>
<dbReference type="InterPro" id="IPR000182">
    <property type="entry name" value="GNAT_dom"/>
</dbReference>
<sequence>MIIEHVAITQVHVLQSIAQKSFFDTFYMVNSKEDMDDYLQNNLSVERLSSELNNPFSQFYMVKIEEEYVGYIKLNFGMAQNEFKEDHAIEIERLYILHEYHGQKIGQALFSHAMSIAASKKVDYVWLGVWEHNHKAIAFYQKNGFVAFSKHPFILGQDEQVDILMKKKIKNQNG</sequence>
<dbReference type="Gene3D" id="3.40.630.30">
    <property type="match status" value="1"/>
</dbReference>
<dbReference type="EMBL" id="JASBAN010000001">
    <property type="protein sequence ID" value="MDI2111941.1"/>
    <property type="molecule type" value="Genomic_DNA"/>
</dbReference>
<dbReference type="InterPro" id="IPR051556">
    <property type="entry name" value="N-term/lysine_N-AcTrnsfr"/>
</dbReference>
<protein>
    <submittedName>
        <fullName evidence="4">GNAT family N-acetyltransferase</fullName>
    </submittedName>
</protein>
<dbReference type="CDD" id="cd04301">
    <property type="entry name" value="NAT_SF"/>
    <property type="match status" value="1"/>
</dbReference>